<dbReference type="PANTHER" id="PTHR38445">
    <property type="entry name" value="HTH-TYPE TRANSCRIPTIONAL REPRESSOR YTRA"/>
    <property type="match status" value="1"/>
</dbReference>
<keyword evidence="2" id="KW-0238">DNA-binding</keyword>
<organism evidence="5 6">
    <name type="scientific">Isoptericola chiayiensis</name>
    <dbReference type="NCBI Taxonomy" id="579446"/>
    <lineage>
        <taxon>Bacteria</taxon>
        <taxon>Bacillati</taxon>
        <taxon>Actinomycetota</taxon>
        <taxon>Actinomycetes</taxon>
        <taxon>Micrococcales</taxon>
        <taxon>Promicromonosporaceae</taxon>
        <taxon>Isoptericola</taxon>
    </lineage>
</organism>
<comment type="caution">
    <text evidence="5">The sequence shown here is derived from an EMBL/GenBank/DDBJ whole genome shotgun (WGS) entry which is preliminary data.</text>
</comment>
<name>A0ABP8Y1B6_9MICO</name>
<evidence type="ECO:0000256" key="2">
    <source>
        <dbReference type="ARBA" id="ARBA00023125"/>
    </source>
</evidence>
<reference evidence="6" key="1">
    <citation type="journal article" date="2019" name="Int. J. Syst. Evol. Microbiol.">
        <title>The Global Catalogue of Microorganisms (GCM) 10K type strain sequencing project: providing services to taxonomists for standard genome sequencing and annotation.</title>
        <authorList>
            <consortium name="The Broad Institute Genomics Platform"/>
            <consortium name="The Broad Institute Genome Sequencing Center for Infectious Disease"/>
            <person name="Wu L."/>
            <person name="Ma J."/>
        </authorList>
    </citation>
    <scope>NUCLEOTIDE SEQUENCE [LARGE SCALE GENOMIC DNA]</scope>
    <source>
        <strain evidence="6">JCM 18063</strain>
    </source>
</reference>
<dbReference type="CDD" id="cd07377">
    <property type="entry name" value="WHTH_GntR"/>
    <property type="match status" value="1"/>
</dbReference>
<dbReference type="SMART" id="SM00345">
    <property type="entry name" value="HTH_GNTR"/>
    <property type="match status" value="1"/>
</dbReference>
<protein>
    <submittedName>
        <fullName evidence="5">GntR family transcriptional regulator</fullName>
    </submittedName>
</protein>
<evidence type="ECO:0000256" key="3">
    <source>
        <dbReference type="ARBA" id="ARBA00023163"/>
    </source>
</evidence>
<dbReference type="EMBL" id="BAABID010000003">
    <property type="protein sequence ID" value="GAA4718590.1"/>
    <property type="molecule type" value="Genomic_DNA"/>
</dbReference>
<dbReference type="RefSeq" id="WP_172151816.1">
    <property type="nucleotide sequence ID" value="NZ_BAABID010000003.1"/>
</dbReference>
<evidence type="ECO:0000313" key="6">
    <source>
        <dbReference type="Proteomes" id="UP001500956"/>
    </source>
</evidence>
<dbReference type="SUPFAM" id="SSF46785">
    <property type="entry name" value="Winged helix' DNA-binding domain"/>
    <property type="match status" value="1"/>
</dbReference>
<dbReference type="PANTHER" id="PTHR38445:SF7">
    <property type="entry name" value="GNTR-FAMILY TRANSCRIPTIONAL REGULATOR"/>
    <property type="match status" value="1"/>
</dbReference>
<dbReference type="InterPro" id="IPR000524">
    <property type="entry name" value="Tscrpt_reg_HTH_GntR"/>
</dbReference>
<feature type="domain" description="HTH gntR-type" evidence="4">
    <location>
        <begin position="11"/>
        <end position="79"/>
    </location>
</feature>
<evidence type="ECO:0000313" key="5">
    <source>
        <dbReference type="EMBL" id="GAA4718590.1"/>
    </source>
</evidence>
<evidence type="ECO:0000256" key="1">
    <source>
        <dbReference type="ARBA" id="ARBA00023015"/>
    </source>
</evidence>
<sequence length="117" mass="12806">MLWTVDPASDEPLYAQLVTQARLAVTRGDLTPGERLPAARELATSLDLNVHTVLRAYQQLRDEGLVDLRRSRGAVVTGTPADLTAVEEALARFVAAARQARLSPEATTTLLQEELKR</sequence>
<keyword evidence="6" id="KW-1185">Reference proteome</keyword>
<keyword evidence="1" id="KW-0805">Transcription regulation</keyword>
<dbReference type="Proteomes" id="UP001500956">
    <property type="component" value="Unassembled WGS sequence"/>
</dbReference>
<dbReference type="Pfam" id="PF00392">
    <property type="entry name" value="GntR"/>
    <property type="match status" value="1"/>
</dbReference>
<keyword evidence="3" id="KW-0804">Transcription</keyword>
<dbReference type="PROSITE" id="PS50949">
    <property type="entry name" value="HTH_GNTR"/>
    <property type="match status" value="1"/>
</dbReference>
<dbReference type="InterPro" id="IPR036390">
    <property type="entry name" value="WH_DNA-bd_sf"/>
</dbReference>
<dbReference type="InterPro" id="IPR036388">
    <property type="entry name" value="WH-like_DNA-bd_sf"/>
</dbReference>
<accession>A0ABP8Y1B6</accession>
<evidence type="ECO:0000259" key="4">
    <source>
        <dbReference type="PROSITE" id="PS50949"/>
    </source>
</evidence>
<dbReference type="Gene3D" id="1.10.10.10">
    <property type="entry name" value="Winged helix-like DNA-binding domain superfamily/Winged helix DNA-binding domain"/>
    <property type="match status" value="1"/>
</dbReference>
<proteinExistence type="predicted"/>
<gene>
    <name evidence="5" type="ORF">GCM10023216_03860</name>
</gene>